<reference evidence="1 2" key="1">
    <citation type="submission" date="2024-04" db="EMBL/GenBank/DDBJ databases">
        <title>Two novel Raoultella species associated with bleeding cankers of broadleaf hosts, Raoultella scottia sp. nov. and Raoultella lignicola sp. nov.</title>
        <authorList>
            <person name="Brady C.L."/>
        </authorList>
    </citation>
    <scope>NUCLEOTIDE SEQUENCE [LARGE SCALE GENOMIC DNA]</scope>
    <source>
        <strain evidence="1 2">TW_WC1a.1</strain>
    </source>
</reference>
<dbReference type="RefSeq" id="WP_174508389.1">
    <property type="nucleotide sequence ID" value="NZ_JARXNK020000106.1"/>
</dbReference>
<dbReference type="Proteomes" id="UP001312893">
    <property type="component" value="Unassembled WGS sequence"/>
</dbReference>
<organism evidence="1 2">
    <name type="scientific">Raoultella lignicola</name>
    <dbReference type="NCBI Taxonomy" id="3040939"/>
    <lineage>
        <taxon>Bacteria</taxon>
        <taxon>Pseudomonadati</taxon>
        <taxon>Pseudomonadota</taxon>
        <taxon>Gammaproteobacteria</taxon>
        <taxon>Enterobacterales</taxon>
        <taxon>Enterobacteriaceae</taxon>
        <taxon>Klebsiella/Raoultella group</taxon>
        <taxon>Raoultella</taxon>
    </lineage>
</organism>
<comment type="caution">
    <text evidence="1">The sequence shown here is derived from an EMBL/GenBank/DDBJ whole genome shotgun (WGS) entry which is preliminary data.</text>
</comment>
<evidence type="ECO:0000313" key="2">
    <source>
        <dbReference type="Proteomes" id="UP001312893"/>
    </source>
</evidence>
<protein>
    <submittedName>
        <fullName evidence="1">Uncharacterized protein</fullName>
    </submittedName>
</protein>
<name>A0ABU9FFB9_9ENTR</name>
<keyword evidence="2" id="KW-1185">Reference proteome</keyword>
<sequence length="57" mass="7022">MFKLFLFTRFAGRRTSPASKEIIHVMEKWRKHCDKYWARERKNKARQVWQASADHGW</sequence>
<dbReference type="EMBL" id="JARXNK020000106">
    <property type="protein sequence ID" value="MEL0554648.1"/>
    <property type="molecule type" value="Genomic_DNA"/>
</dbReference>
<accession>A0ABU9FFB9</accession>
<gene>
    <name evidence="1" type="ORF">QFI96_023445</name>
</gene>
<proteinExistence type="predicted"/>
<evidence type="ECO:0000313" key="1">
    <source>
        <dbReference type="EMBL" id="MEL0554648.1"/>
    </source>
</evidence>